<evidence type="ECO:0000256" key="1">
    <source>
        <dbReference type="SAM" id="MobiDB-lite"/>
    </source>
</evidence>
<comment type="caution">
    <text evidence="3">The sequence shown here is derived from an EMBL/GenBank/DDBJ whole genome shotgun (WGS) entry which is preliminary data.</text>
</comment>
<evidence type="ECO:0000259" key="2">
    <source>
        <dbReference type="PROSITE" id="PS50010"/>
    </source>
</evidence>
<protein>
    <recommendedName>
        <fullName evidence="2">DH domain-containing protein</fullName>
    </recommendedName>
</protein>
<sequence>LFVLFFPESPRLSAGSSSSNEKFSSSPSYSTDIYDSDRPVSLISTASSGSLRESRDLYEHIRPAEDEPLGNTPTGLDMELVSGDTLHTTFRDIQSGLKNSHTVNGNNNVNRRSRGSRSLSPFGTKVSGISNKLTYVERVVLEIIDTERMYVQDLRSIVEDYLGGIIDKQELPMKPEQVSALFGNIEDIYELNSELLQDLDSCRDDPVAVATCFVEKSQDFDIYTQYCNNYPNSVATLTECMRNKVL</sequence>
<dbReference type="Proteomes" id="UP001162483">
    <property type="component" value="Unassembled WGS sequence"/>
</dbReference>
<dbReference type="Pfam" id="PF00621">
    <property type="entry name" value="RhoGEF"/>
    <property type="match status" value="1"/>
</dbReference>
<dbReference type="InterPro" id="IPR000219">
    <property type="entry name" value="DH_dom"/>
</dbReference>
<feature type="non-terminal residue" evidence="3">
    <location>
        <position position="246"/>
    </location>
</feature>
<feature type="domain" description="DH" evidence="2">
    <location>
        <begin position="135"/>
        <end position="246"/>
    </location>
</feature>
<feature type="region of interest" description="Disordered" evidence="1">
    <location>
        <begin position="9"/>
        <end position="31"/>
    </location>
</feature>
<dbReference type="PANTHER" id="PTHR45924:SF4">
    <property type="entry name" value="PLECKSTRIN HOMOLOGY DOMAIN-CONTAINING FAMILY G MEMBER 3"/>
    <property type="match status" value="1"/>
</dbReference>
<proteinExistence type="predicted"/>
<dbReference type="SMART" id="SM00325">
    <property type="entry name" value="RhoGEF"/>
    <property type="match status" value="1"/>
</dbReference>
<dbReference type="PANTHER" id="PTHR45924">
    <property type="entry name" value="FI17866P1"/>
    <property type="match status" value="1"/>
</dbReference>
<dbReference type="InterPro" id="IPR035899">
    <property type="entry name" value="DBL_dom_sf"/>
</dbReference>
<evidence type="ECO:0000313" key="3">
    <source>
        <dbReference type="EMBL" id="CAI9553459.1"/>
    </source>
</evidence>
<feature type="region of interest" description="Disordered" evidence="1">
    <location>
        <begin position="97"/>
        <end position="121"/>
    </location>
</feature>
<keyword evidence="4" id="KW-1185">Reference proteome</keyword>
<name>A0ABN9C145_9NEOB</name>
<dbReference type="EMBL" id="CATNWA010007150">
    <property type="protein sequence ID" value="CAI9553459.1"/>
    <property type="molecule type" value="Genomic_DNA"/>
</dbReference>
<feature type="non-terminal residue" evidence="3">
    <location>
        <position position="1"/>
    </location>
</feature>
<dbReference type="PROSITE" id="PS50010">
    <property type="entry name" value="DH_2"/>
    <property type="match status" value="1"/>
</dbReference>
<evidence type="ECO:0000313" key="4">
    <source>
        <dbReference type="Proteomes" id="UP001162483"/>
    </source>
</evidence>
<organism evidence="3 4">
    <name type="scientific">Staurois parvus</name>
    <dbReference type="NCBI Taxonomy" id="386267"/>
    <lineage>
        <taxon>Eukaryota</taxon>
        <taxon>Metazoa</taxon>
        <taxon>Chordata</taxon>
        <taxon>Craniata</taxon>
        <taxon>Vertebrata</taxon>
        <taxon>Euteleostomi</taxon>
        <taxon>Amphibia</taxon>
        <taxon>Batrachia</taxon>
        <taxon>Anura</taxon>
        <taxon>Neobatrachia</taxon>
        <taxon>Ranoidea</taxon>
        <taxon>Ranidae</taxon>
        <taxon>Staurois</taxon>
    </lineage>
</organism>
<reference evidence="3" key="1">
    <citation type="submission" date="2023-05" db="EMBL/GenBank/DDBJ databases">
        <authorList>
            <person name="Stuckert A."/>
        </authorList>
    </citation>
    <scope>NUCLEOTIDE SEQUENCE</scope>
</reference>
<accession>A0ABN9C145</accession>
<feature type="compositionally biased region" description="Low complexity" evidence="1">
    <location>
        <begin position="13"/>
        <end position="30"/>
    </location>
</feature>
<dbReference type="CDD" id="cd00160">
    <property type="entry name" value="RhoGEF"/>
    <property type="match status" value="1"/>
</dbReference>
<dbReference type="SUPFAM" id="SSF48065">
    <property type="entry name" value="DBL homology domain (DH-domain)"/>
    <property type="match status" value="1"/>
</dbReference>
<dbReference type="Gene3D" id="1.20.900.10">
    <property type="entry name" value="Dbl homology (DH) domain"/>
    <property type="match status" value="1"/>
</dbReference>
<gene>
    <name evidence="3" type="ORF">SPARVUS_LOCUS4048877</name>
</gene>